<dbReference type="Gene3D" id="1.25.40.10">
    <property type="entry name" value="Tetratricopeptide repeat domain"/>
    <property type="match status" value="1"/>
</dbReference>
<gene>
    <name evidence="1" type="ORF">RF11_01411</name>
</gene>
<evidence type="ECO:0000313" key="2">
    <source>
        <dbReference type="Proteomes" id="UP000031668"/>
    </source>
</evidence>
<dbReference type="SUPFAM" id="SSF48452">
    <property type="entry name" value="TPR-like"/>
    <property type="match status" value="1"/>
</dbReference>
<reference evidence="1 2" key="1">
    <citation type="journal article" date="2014" name="Genome Biol. Evol.">
        <title>The genome of the myxosporean Thelohanellus kitauei shows adaptations to nutrient acquisition within its fish host.</title>
        <authorList>
            <person name="Yang Y."/>
            <person name="Xiong J."/>
            <person name="Zhou Z."/>
            <person name="Huo F."/>
            <person name="Miao W."/>
            <person name="Ran C."/>
            <person name="Liu Y."/>
            <person name="Zhang J."/>
            <person name="Feng J."/>
            <person name="Wang M."/>
            <person name="Wang M."/>
            <person name="Wang L."/>
            <person name="Yao B."/>
        </authorList>
    </citation>
    <scope>NUCLEOTIDE SEQUENCE [LARGE SCALE GENOMIC DNA]</scope>
    <source>
        <strain evidence="1">Wuqing</strain>
    </source>
</reference>
<dbReference type="Pfam" id="PF14938">
    <property type="entry name" value="SNAP"/>
    <property type="match status" value="1"/>
</dbReference>
<protein>
    <submittedName>
        <fullName evidence="1">Uncharacterized protein</fullName>
    </submittedName>
</protein>
<comment type="caution">
    <text evidence="1">The sequence shown here is derived from an EMBL/GenBank/DDBJ whole genome shotgun (WGS) entry which is preliminary data.</text>
</comment>
<organism evidence="1 2">
    <name type="scientific">Thelohanellus kitauei</name>
    <name type="common">Myxosporean</name>
    <dbReference type="NCBI Taxonomy" id="669202"/>
    <lineage>
        <taxon>Eukaryota</taxon>
        <taxon>Metazoa</taxon>
        <taxon>Cnidaria</taxon>
        <taxon>Myxozoa</taxon>
        <taxon>Myxosporea</taxon>
        <taxon>Bivalvulida</taxon>
        <taxon>Platysporina</taxon>
        <taxon>Myxobolidae</taxon>
        <taxon>Thelohanellus</taxon>
    </lineage>
</organism>
<name>A0A0C2MWY2_THEKT</name>
<dbReference type="InterPro" id="IPR011990">
    <property type="entry name" value="TPR-like_helical_dom_sf"/>
</dbReference>
<keyword evidence="2" id="KW-1185">Reference proteome</keyword>
<dbReference type="Proteomes" id="UP000031668">
    <property type="component" value="Unassembled WGS sequence"/>
</dbReference>
<proteinExistence type="predicted"/>
<evidence type="ECO:0000313" key="1">
    <source>
        <dbReference type="EMBL" id="KII71866.1"/>
    </source>
</evidence>
<sequence length="627" mass="74900">MTVEVTHQNYLNDTPFGSWTEQIVYHLKYHSEKCESTLIITNDDNPDSEKILLRPPKTYKLSREDIDFWPQRHKNCILYLSRKLVIEYVLWDNRPRLYSTSVVLNLTIYNYEANQTKNILYEIQLSGWRMYCLERRPNYILQPHIFYDKSFNLGLDNSYLIGFNFNKAIYIIPTYMTMKMHITYKAKMNDTYVREWNEQIIYHLEYHSEHCYKTIEIFNDHFSDEFEITLSVGPDASFFAKYLFFVLEIDKDQIHAISDFYWVADMFIFFRKRLIVRPPATYRLTNKDCGFRNGYQYHYMFLVPTQPFSKSVIVNLRIYNKSDTRRTRTIFEIELTGWRFEPRVIIPKRFVKPHFILDESFDNCKSRTPFIRPLKRALRTSKTKPEPYDRYLEHVDKAKKYVAEAKWEGNDFFEAAQVSEINLKQPHRASSYYMKSAECFRKTQSARAYESYRKSIKVYVEQGLIESAIDQSVRCGYIYEKEYGDTEKSSEFYDQADNLRSMCMIEHSCAFSNLEMNKLIQDISIKLEENVEVCLNNKQRVLEIIWDNYMLIAQTKSCRKCVHCRNVISKYVDELVKLDYQEKIDWVKKNHKTFKDELKQTLAYVEQLIDSSKNAAKHEPADLSGDA</sequence>
<dbReference type="AlphaFoldDB" id="A0A0C2MWY2"/>
<dbReference type="EMBL" id="JWZT01001610">
    <property type="protein sequence ID" value="KII71866.1"/>
    <property type="molecule type" value="Genomic_DNA"/>
</dbReference>
<dbReference type="OrthoDB" id="9984275at2759"/>
<accession>A0A0C2MWY2</accession>